<reference evidence="3 4" key="1">
    <citation type="submission" date="2016-04" db="EMBL/GenBank/DDBJ databases">
        <title>Reclassification of Paraburkholderia panaciterrae (Farh et al. 2015) Dobritsa &amp; Samadpour 2016 as a later homotypic synonym of Paraburkholderia ginsengiterrae (Farh et al. 2015) Dobritsa &amp; Samadpour 2016.</title>
        <authorList>
            <person name="Dobritsa A.P."/>
            <person name="Kutumbaka K."/>
            <person name="Samadpour M."/>
        </authorList>
    </citation>
    <scope>NUCLEOTIDE SEQUENCE [LARGE SCALE GENOMIC DNA]</scope>
    <source>
        <strain evidence="3 4">DCY85</strain>
    </source>
</reference>
<dbReference type="GO" id="GO:0003677">
    <property type="term" value="F:DNA binding"/>
    <property type="evidence" value="ECO:0007669"/>
    <property type="project" value="InterPro"/>
</dbReference>
<sequence>MGGFSTHDSRSRGQASKGSWQGGPVIHTRLNELTLFRHDDPTREVAGELSRSVGTIEAHQANIKEKLHIRSGEDLMRFVFQWIKSQLGQSLTAE</sequence>
<dbReference type="Pfam" id="PF00196">
    <property type="entry name" value="GerE"/>
    <property type="match status" value="1"/>
</dbReference>
<evidence type="ECO:0000256" key="1">
    <source>
        <dbReference type="SAM" id="MobiDB-lite"/>
    </source>
</evidence>
<organism evidence="3 4">
    <name type="scientific">Paraburkholderia ginsengiterrae</name>
    <dbReference type="NCBI Taxonomy" id="1462993"/>
    <lineage>
        <taxon>Bacteria</taxon>
        <taxon>Pseudomonadati</taxon>
        <taxon>Pseudomonadota</taxon>
        <taxon>Betaproteobacteria</taxon>
        <taxon>Burkholderiales</taxon>
        <taxon>Burkholderiaceae</taxon>
        <taxon>Paraburkholderia</taxon>
    </lineage>
</organism>
<comment type="caution">
    <text evidence="3">The sequence shown here is derived from an EMBL/GenBank/DDBJ whole genome shotgun (WGS) entry which is preliminary data.</text>
</comment>
<dbReference type="RefSeq" id="WP_082902802.1">
    <property type="nucleotide sequence ID" value="NZ_LXJZ01000194.1"/>
</dbReference>
<feature type="region of interest" description="Disordered" evidence="1">
    <location>
        <begin position="1"/>
        <end position="24"/>
    </location>
</feature>
<dbReference type="GO" id="GO:0006355">
    <property type="term" value="P:regulation of DNA-templated transcription"/>
    <property type="evidence" value="ECO:0007669"/>
    <property type="project" value="InterPro"/>
</dbReference>
<dbReference type="InterPro" id="IPR036388">
    <property type="entry name" value="WH-like_DNA-bd_sf"/>
</dbReference>
<dbReference type="Proteomes" id="UP000078116">
    <property type="component" value="Unassembled WGS sequence"/>
</dbReference>
<evidence type="ECO:0000313" key="3">
    <source>
        <dbReference type="EMBL" id="OAJ61368.1"/>
    </source>
</evidence>
<dbReference type="InterPro" id="IPR000792">
    <property type="entry name" value="Tscrpt_reg_LuxR_C"/>
</dbReference>
<dbReference type="STRING" id="1462993.A6V36_35260"/>
<protein>
    <recommendedName>
        <fullName evidence="2">HTH luxR-type domain-containing protein</fullName>
    </recommendedName>
</protein>
<feature type="domain" description="HTH luxR-type" evidence="2">
    <location>
        <begin position="39"/>
        <end position="78"/>
    </location>
</feature>
<evidence type="ECO:0000259" key="2">
    <source>
        <dbReference type="Pfam" id="PF00196"/>
    </source>
</evidence>
<dbReference type="EMBL" id="LXKA01000220">
    <property type="protein sequence ID" value="OAJ61368.1"/>
    <property type="molecule type" value="Genomic_DNA"/>
</dbReference>
<dbReference type="Gene3D" id="1.10.10.10">
    <property type="entry name" value="Winged helix-like DNA-binding domain superfamily/Winged helix DNA-binding domain"/>
    <property type="match status" value="1"/>
</dbReference>
<dbReference type="OrthoDB" id="9816469at2"/>
<dbReference type="InterPro" id="IPR016032">
    <property type="entry name" value="Sig_transdc_resp-reg_C-effctor"/>
</dbReference>
<name>A0A1A9N7H8_9BURK</name>
<dbReference type="AlphaFoldDB" id="A0A1A9N7H8"/>
<proteinExistence type="predicted"/>
<evidence type="ECO:0000313" key="4">
    <source>
        <dbReference type="Proteomes" id="UP000078116"/>
    </source>
</evidence>
<dbReference type="SUPFAM" id="SSF46894">
    <property type="entry name" value="C-terminal effector domain of the bipartite response regulators"/>
    <property type="match status" value="1"/>
</dbReference>
<accession>A0A1A9N7H8</accession>
<gene>
    <name evidence="3" type="ORF">A6V37_25500</name>
</gene>